<dbReference type="EC" id="2.3.2.31" evidence="2"/>
<protein>
    <recommendedName>
        <fullName evidence="2">RBR-type E3 ubiquitin transferase</fullName>
        <ecNumber evidence="2">2.3.2.31</ecNumber>
    </recommendedName>
</protein>
<evidence type="ECO:0000256" key="2">
    <source>
        <dbReference type="ARBA" id="ARBA00012251"/>
    </source>
</evidence>
<keyword evidence="6 9" id="KW-0863">Zinc-finger</keyword>
<dbReference type="InterPro" id="IPR031127">
    <property type="entry name" value="E3_UB_ligase_RBR"/>
</dbReference>
<keyword evidence="8" id="KW-0862">Zinc</keyword>
<dbReference type="GO" id="GO:0016567">
    <property type="term" value="P:protein ubiquitination"/>
    <property type="evidence" value="ECO:0007669"/>
    <property type="project" value="InterPro"/>
</dbReference>
<evidence type="ECO:0000256" key="7">
    <source>
        <dbReference type="ARBA" id="ARBA00022786"/>
    </source>
</evidence>
<evidence type="ECO:0000256" key="8">
    <source>
        <dbReference type="ARBA" id="ARBA00022833"/>
    </source>
</evidence>
<evidence type="ECO:0000256" key="5">
    <source>
        <dbReference type="ARBA" id="ARBA00022737"/>
    </source>
</evidence>
<dbReference type="OrthoDB" id="9977870at2759"/>
<dbReference type="SUPFAM" id="SSF57850">
    <property type="entry name" value="RING/U-box"/>
    <property type="match status" value="2"/>
</dbReference>
<dbReference type="PROSITE" id="PS50089">
    <property type="entry name" value="ZF_RING_2"/>
    <property type="match status" value="1"/>
</dbReference>
<dbReference type="PANTHER" id="PTHR11685">
    <property type="entry name" value="RBR FAMILY RING FINGER AND IBR DOMAIN-CONTAINING"/>
    <property type="match status" value="1"/>
</dbReference>
<dbReference type="Pfam" id="PF01485">
    <property type="entry name" value="IBR"/>
    <property type="match status" value="1"/>
</dbReference>
<evidence type="ECO:0000256" key="4">
    <source>
        <dbReference type="ARBA" id="ARBA00022723"/>
    </source>
</evidence>
<reference evidence="13" key="1">
    <citation type="journal article" date="2018" name="Nat. Microbiol.">
        <title>Leveraging single-cell genomics to expand the fungal tree of life.</title>
        <authorList>
            <person name="Ahrendt S.R."/>
            <person name="Quandt C.A."/>
            <person name="Ciobanu D."/>
            <person name="Clum A."/>
            <person name="Salamov A."/>
            <person name="Andreopoulos B."/>
            <person name="Cheng J.F."/>
            <person name="Woyke T."/>
            <person name="Pelin A."/>
            <person name="Henrissat B."/>
            <person name="Reynolds N.K."/>
            <person name="Benny G.L."/>
            <person name="Smith M.E."/>
            <person name="James T.Y."/>
            <person name="Grigoriev I.V."/>
        </authorList>
    </citation>
    <scope>NUCLEOTIDE SEQUENCE [LARGE SCALE GENOMIC DNA]</scope>
    <source>
        <strain evidence="13">RSA 1356</strain>
    </source>
</reference>
<dbReference type="InterPro" id="IPR001841">
    <property type="entry name" value="Znf_RING"/>
</dbReference>
<keyword evidence="3" id="KW-0808">Transferase</keyword>
<organism evidence="12 13">
    <name type="scientific">Thamnocephalis sphaerospora</name>
    <dbReference type="NCBI Taxonomy" id="78915"/>
    <lineage>
        <taxon>Eukaryota</taxon>
        <taxon>Fungi</taxon>
        <taxon>Fungi incertae sedis</taxon>
        <taxon>Zoopagomycota</taxon>
        <taxon>Zoopagomycotina</taxon>
        <taxon>Zoopagomycetes</taxon>
        <taxon>Zoopagales</taxon>
        <taxon>Sigmoideomycetaceae</taxon>
        <taxon>Thamnocephalis</taxon>
    </lineage>
</organism>
<dbReference type="InterPro" id="IPR017907">
    <property type="entry name" value="Znf_RING_CS"/>
</dbReference>
<evidence type="ECO:0000259" key="11">
    <source>
        <dbReference type="PROSITE" id="PS51873"/>
    </source>
</evidence>
<dbReference type="InterPro" id="IPR013083">
    <property type="entry name" value="Znf_RING/FYVE/PHD"/>
</dbReference>
<dbReference type="PROSITE" id="PS00518">
    <property type="entry name" value="ZF_RING_1"/>
    <property type="match status" value="1"/>
</dbReference>
<evidence type="ECO:0000313" key="12">
    <source>
        <dbReference type="EMBL" id="RKP04510.1"/>
    </source>
</evidence>
<evidence type="ECO:0000313" key="13">
    <source>
        <dbReference type="Proteomes" id="UP000271241"/>
    </source>
</evidence>
<dbReference type="PROSITE" id="PS51873">
    <property type="entry name" value="TRIAD"/>
    <property type="match status" value="1"/>
</dbReference>
<dbReference type="InterPro" id="IPR044066">
    <property type="entry name" value="TRIAD_supradom"/>
</dbReference>
<dbReference type="GO" id="GO:0061630">
    <property type="term" value="F:ubiquitin protein ligase activity"/>
    <property type="evidence" value="ECO:0007669"/>
    <property type="project" value="UniProtKB-EC"/>
</dbReference>
<evidence type="ECO:0000259" key="10">
    <source>
        <dbReference type="PROSITE" id="PS50089"/>
    </source>
</evidence>
<sequence length="217" mass="24614">MVPKPAELHQCGICGEEFSPCGVVNWAQFATSKQNGVLAQRLLRLDCKHSLCVSCLQRYIQVELNAYDSKFPVVCPYDACSVHIADQLAKKLLTPTEYTRWTVKKSESDPKTFMYCPNKRCSRLIKTILANNQLVPSPAPCPDCKTTLCLRCKTLYHEGMTCTSYQSLPASQREGEDWDALLLGGENLWRRCPNCLNMVEIQSGCKRVLLRMWKDLD</sequence>
<feature type="domain" description="RING-type" evidence="10">
    <location>
        <begin position="11"/>
        <end position="78"/>
    </location>
</feature>
<evidence type="ECO:0000256" key="9">
    <source>
        <dbReference type="PROSITE-ProRule" id="PRU00175"/>
    </source>
</evidence>
<dbReference type="CDD" id="cd22582">
    <property type="entry name" value="BRcat_RBR_unk"/>
    <property type="match status" value="1"/>
</dbReference>
<keyword evidence="4" id="KW-0479">Metal-binding</keyword>
<gene>
    <name evidence="12" type="ORF">THASP1DRAFT_33716</name>
</gene>
<evidence type="ECO:0000256" key="3">
    <source>
        <dbReference type="ARBA" id="ARBA00022679"/>
    </source>
</evidence>
<dbReference type="GO" id="GO:0008270">
    <property type="term" value="F:zinc ion binding"/>
    <property type="evidence" value="ECO:0007669"/>
    <property type="project" value="UniProtKB-KW"/>
</dbReference>
<feature type="domain" description="RING-type" evidence="11">
    <location>
        <begin position="7"/>
        <end position="217"/>
    </location>
</feature>
<dbReference type="AlphaFoldDB" id="A0A4P9XH53"/>
<keyword evidence="5" id="KW-0677">Repeat</keyword>
<dbReference type="STRING" id="78915.A0A4P9XH53"/>
<keyword evidence="7" id="KW-0833">Ubl conjugation pathway</keyword>
<accession>A0A4P9XH53</accession>
<dbReference type="InterPro" id="IPR002867">
    <property type="entry name" value="IBR_dom"/>
</dbReference>
<evidence type="ECO:0000256" key="1">
    <source>
        <dbReference type="ARBA" id="ARBA00001798"/>
    </source>
</evidence>
<evidence type="ECO:0000256" key="6">
    <source>
        <dbReference type="ARBA" id="ARBA00022771"/>
    </source>
</evidence>
<dbReference type="Gene3D" id="3.30.40.10">
    <property type="entry name" value="Zinc/RING finger domain, C3HC4 (zinc finger)"/>
    <property type="match status" value="1"/>
</dbReference>
<name>A0A4P9XH53_9FUNG</name>
<proteinExistence type="predicted"/>
<dbReference type="EMBL" id="KZ993671">
    <property type="protein sequence ID" value="RKP04510.1"/>
    <property type="molecule type" value="Genomic_DNA"/>
</dbReference>
<dbReference type="Proteomes" id="UP000271241">
    <property type="component" value="Unassembled WGS sequence"/>
</dbReference>
<comment type="catalytic activity">
    <reaction evidence="1">
        <text>[E2 ubiquitin-conjugating enzyme]-S-ubiquitinyl-L-cysteine + [acceptor protein]-L-lysine = [E2 ubiquitin-conjugating enzyme]-L-cysteine + [acceptor protein]-N(6)-ubiquitinyl-L-lysine.</text>
        <dbReference type="EC" id="2.3.2.31"/>
    </reaction>
</comment>
<keyword evidence="13" id="KW-1185">Reference proteome</keyword>